<dbReference type="RefSeq" id="WP_378970768.1">
    <property type="nucleotide sequence ID" value="NZ_JBHSWN010000001.1"/>
</dbReference>
<gene>
    <name evidence="2" type="ORF">ACFQE0_14370</name>
</gene>
<keyword evidence="3" id="KW-1185">Reference proteome</keyword>
<sequence length="125" mass="13055">MVHEGCCRHRPYLTSQEEAVDVMNIVRKTIYAASNGDRWFLCVGEEPTDVFVLHEPNGISGGRPSRIELSIFLSSGADCPERLVLLGVIGSLVAASSATVPVSPSGPEPGAAGAESTPGETVSST</sequence>
<accession>A0ABW2BMS4</accession>
<evidence type="ECO:0000313" key="3">
    <source>
        <dbReference type="Proteomes" id="UP001596292"/>
    </source>
</evidence>
<proteinExistence type="predicted"/>
<protein>
    <submittedName>
        <fullName evidence="2">Uncharacterized protein</fullName>
    </submittedName>
</protein>
<evidence type="ECO:0000256" key="1">
    <source>
        <dbReference type="SAM" id="MobiDB-lite"/>
    </source>
</evidence>
<evidence type="ECO:0000313" key="2">
    <source>
        <dbReference type="EMBL" id="MFC6790691.1"/>
    </source>
</evidence>
<organism evidence="2 3">
    <name type="scientific">Methylobacterium komagatae</name>
    <dbReference type="NCBI Taxonomy" id="374425"/>
    <lineage>
        <taxon>Bacteria</taxon>
        <taxon>Pseudomonadati</taxon>
        <taxon>Pseudomonadota</taxon>
        <taxon>Alphaproteobacteria</taxon>
        <taxon>Hyphomicrobiales</taxon>
        <taxon>Methylobacteriaceae</taxon>
        <taxon>Methylobacterium</taxon>
    </lineage>
</organism>
<dbReference type="EMBL" id="JBHSWN010000001">
    <property type="protein sequence ID" value="MFC6790691.1"/>
    <property type="molecule type" value="Genomic_DNA"/>
</dbReference>
<dbReference type="Proteomes" id="UP001596292">
    <property type="component" value="Unassembled WGS sequence"/>
</dbReference>
<reference evidence="3" key="1">
    <citation type="journal article" date="2019" name="Int. J. Syst. Evol. Microbiol.">
        <title>The Global Catalogue of Microorganisms (GCM) 10K type strain sequencing project: providing services to taxonomists for standard genome sequencing and annotation.</title>
        <authorList>
            <consortium name="The Broad Institute Genomics Platform"/>
            <consortium name="The Broad Institute Genome Sequencing Center for Infectious Disease"/>
            <person name="Wu L."/>
            <person name="Ma J."/>
        </authorList>
    </citation>
    <scope>NUCLEOTIDE SEQUENCE [LARGE SCALE GENOMIC DNA]</scope>
    <source>
        <strain evidence="3">CCUG 48316</strain>
    </source>
</reference>
<feature type="region of interest" description="Disordered" evidence="1">
    <location>
        <begin position="98"/>
        <end position="125"/>
    </location>
</feature>
<name>A0ABW2BMS4_9HYPH</name>
<comment type="caution">
    <text evidence="2">The sequence shown here is derived from an EMBL/GenBank/DDBJ whole genome shotgun (WGS) entry which is preliminary data.</text>
</comment>